<evidence type="ECO:0000256" key="4">
    <source>
        <dbReference type="ARBA" id="ARBA00023125"/>
    </source>
</evidence>
<evidence type="ECO:0000256" key="3">
    <source>
        <dbReference type="ARBA" id="ARBA00023015"/>
    </source>
</evidence>
<dbReference type="InterPro" id="IPR011006">
    <property type="entry name" value="CheY-like_superfamily"/>
</dbReference>
<dbReference type="CDD" id="cd00383">
    <property type="entry name" value="trans_reg_C"/>
    <property type="match status" value="1"/>
</dbReference>
<feature type="DNA-binding region" description="OmpR/PhoB-type" evidence="7">
    <location>
        <begin position="129"/>
        <end position="228"/>
    </location>
</feature>
<keyword evidence="2" id="KW-0902">Two-component regulatory system</keyword>
<dbReference type="SUPFAM" id="SSF46894">
    <property type="entry name" value="C-terminal effector domain of the bipartite response regulators"/>
    <property type="match status" value="1"/>
</dbReference>
<dbReference type="InterPro" id="IPR001867">
    <property type="entry name" value="OmpR/PhoB-type_DNA-bd"/>
</dbReference>
<feature type="domain" description="OmpR/PhoB-type" evidence="9">
    <location>
        <begin position="129"/>
        <end position="228"/>
    </location>
</feature>
<keyword evidence="3" id="KW-0805">Transcription regulation</keyword>
<dbReference type="InterPro" id="IPR039420">
    <property type="entry name" value="WalR-like"/>
</dbReference>
<dbReference type="Gene3D" id="3.40.50.2300">
    <property type="match status" value="1"/>
</dbReference>
<dbReference type="RefSeq" id="WP_344509272.1">
    <property type="nucleotide sequence ID" value="NZ_BAAATU010000009.1"/>
</dbReference>
<accession>A0ABW1GNU2</accession>
<evidence type="ECO:0000259" key="9">
    <source>
        <dbReference type="PROSITE" id="PS51755"/>
    </source>
</evidence>
<evidence type="ECO:0000313" key="10">
    <source>
        <dbReference type="EMBL" id="MFC5915948.1"/>
    </source>
</evidence>
<evidence type="ECO:0000256" key="6">
    <source>
        <dbReference type="PROSITE-ProRule" id="PRU00169"/>
    </source>
</evidence>
<dbReference type="Pfam" id="PF00072">
    <property type="entry name" value="Response_reg"/>
    <property type="match status" value="1"/>
</dbReference>
<dbReference type="PANTHER" id="PTHR48111">
    <property type="entry name" value="REGULATOR OF RPOS"/>
    <property type="match status" value="1"/>
</dbReference>
<dbReference type="InterPro" id="IPR016032">
    <property type="entry name" value="Sig_transdc_resp-reg_C-effctor"/>
</dbReference>
<feature type="domain" description="Response regulatory" evidence="8">
    <location>
        <begin position="5"/>
        <end position="118"/>
    </location>
</feature>
<dbReference type="Gene3D" id="1.10.10.10">
    <property type="entry name" value="Winged helix-like DNA-binding domain superfamily/Winged helix DNA-binding domain"/>
    <property type="match status" value="1"/>
</dbReference>
<dbReference type="PROSITE" id="PS50110">
    <property type="entry name" value="RESPONSE_REGULATORY"/>
    <property type="match status" value="1"/>
</dbReference>
<evidence type="ECO:0000256" key="5">
    <source>
        <dbReference type="ARBA" id="ARBA00023163"/>
    </source>
</evidence>
<gene>
    <name evidence="10" type="ORF">ACFP1B_21350</name>
</gene>
<dbReference type="SUPFAM" id="SSF52172">
    <property type="entry name" value="CheY-like"/>
    <property type="match status" value="1"/>
</dbReference>
<dbReference type="InterPro" id="IPR036388">
    <property type="entry name" value="WH-like_DNA-bd_sf"/>
</dbReference>
<keyword evidence="11" id="KW-1185">Reference proteome</keyword>
<name>A0ABW1GNU2_9ACTN</name>
<evidence type="ECO:0000256" key="7">
    <source>
        <dbReference type="PROSITE-ProRule" id="PRU01091"/>
    </source>
</evidence>
<dbReference type="EMBL" id="JBHSPU010000017">
    <property type="protein sequence ID" value="MFC5915948.1"/>
    <property type="molecule type" value="Genomic_DNA"/>
</dbReference>
<evidence type="ECO:0000313" key="11">
    <source>
        <dbReference type="Proteomes" id="UP001596200"/>
    </source>
</evidence>
<dbReference type="SMART" id="SM00862">
    <property type="entry name" value="Trans_reg_C"/>
    <property type="match status" value="1"/>
</dbReference>
<sequence>MPSRPLILIAAPDGLHPALARLASGPQYRTMVVHTGENVLRALYKYRPDGLILSLRLPGLDPWEVLSRVRDMSDLPIAVVDLTYRVADAARALEAGADDYLTAELPDRLHLPLLRARLRRATDAPAGTSPVVEDGLLTLDLGTHEAVLSGHRLDLTPIEFDLLLTLARHPGQVLSADRLLRTVWDVPAGSDASRVKYTVLRLRRKIARTTGAPAPIETVRGVGYRYPPAAGPRRPGRD</sequence>
<dbReference type="PROSITE" id="PS51755">
    <property type="entry name" value="OMPR_PHOB"/>
    <property type="match status" value="1"/>
</dbReference>
<dbReference type="Pfam" id="PF00486">
    <property type="entry name" value="Trans_reg_C"/>
    <property type="match status" value="1"/>
</dbReference>
<proteinExistence type="predicted"/>
<dbReference type="SMART" id="SM00448">
    <property type="entry name" value="REC"/>
    <property type="match status" value="1"/>
</dbReference>
<comment type="caution">
    <text evidence="6">Lacks conserved residue(s) required for the propagation of feature annotation.</text>
</comment>
<comment type="caution">
    <text evidence="10">The sequence shown here is derived from an EMBL/GenBank/DDBJ whole genome shotgun (WGS) entry which is preliminary data.</text>
</comment>
<keyword evidence="1" id="KW-0597">Phosphoprotein</keyword>
<keyword evidence="5" id="KW-0804">Transcription</keyword>
<dbReference type="InterPro" id="IPR001789">
    <property type="entry name" value="Sig_transdc_resp-reg_receiver"/>
</dbReference>
<dbReference type="PANTHER" id="PTHR48111:SF1">
    <property type="entry name" value="TWO-COMPONENT RESPONSE REGULATOR ORR33"/>
    <property type="match status" value="1"/>
</dbReference>
<dbReference type="Proteomes" id="UP001596200">
    <property type="component" value="Unassembled WGS sequence"/>
</dbReference>
<evidence type="ECO:0000259" key="8">
    <source>
        <dbReference type="PROSITE" id="PS50110"/>
    </source>
</evidence>
<organism evidence="10 11">
    <name type="scientific">Streptomyces pulveraceus</name>
    <dbReference type="NCBI Taxonomy" id="68258"/>
    <lineage>
        <taxon>Bacteria</taxon>
        <taxon>Bacillati</taxon>
        <taxon>Actinomycetota</taxon>
        <taxon>Actinomycetes</taxon>
        <taxon>Kitasatosporales</taxon>
        <taxon>Streptomycetaceae</taxon>
        <taxon>Streptomyces</taxon>
    </lineage>
</organism>
<evidence type="ECO:0000256" key="2">
    <source>
        <dbReference type="ARBA" id="ARBA00023012"/>
    </source>
</evidence>
<reference evidence="11" key="1">
    <citation type="journal article" date="2019" name="Int. J. Syst. Evol. Microbiol.">
        <title>The Global Catalogue of Microorganisms (GCM) 10K type strain sequencing project: providing services to taxonomists for standard genome sequencing and annotation.</title>
        <authorList>
            <consortium name="The Broad Institute Genomics Platform"/>
            <consortium name="The Broad Institute Genome Sequencing Center for Infectious Disease"/>
            <person name="Wu L."/>
            <person name="Ma J."/>
        </authorList>
    </citation>
    <scope>NUCLEOTIDE SEQUENCE [LARGE SCALE GENOMIC DNA]</scope>
    <source>
        <strain evidence="11">JCM 4147</strain>
    </source>
</reference>
<protein>
    <submittedName>
        <fullName evidence="10">Response regulator transcription factor</fullName>
    </submittedName>
</protein>
<keyword evidence="4 7" id="KW-0238">DNA-binding</keyword>
<evidence type="ECO:0000256" key="1">
    <source>
        <dbReference type="ARBA" id="ARBA00022553"/>
    </source>
</evidence>